<evidence type="ECO:0000313" key="4">
    <source>
        <dbReference type="EMBL" id="CAB4751932.1"/>
    </source>
</evidence>
<dbReference type="EMBL" id="CAEZYY010000011">
    <property type="protein sequence ID" value="CAB4751932.1"/>
    <property type="molecule type" value="Genomic_DNA"/>
</dbReference>
<evidence type="ECO:0000313" key="6">
    <source>
        <dbReference type="EMBL" id="CAB5055894.1"/>
    </source>
</evidence>
<gene>
    <name evidence="3" type="ORF">UFOPK2602_00032</name>
    <name evidence="4" type="ORF">UFOPK2806_01067</name>
    <name evidence="5" type="ORF">UFOPK3417_00009</name>
    <name evidence="6" type="ORF">UFOPK4306_00487</name>
</gene>
<evidence type="ECO:0000259" key="2">
    <source>
        <dbReference type="Pfam" id="PF01882"/>
    </source>
</evidence>
<evidence type="ECO:0000256" key="1">
    <source>
        <dbReference type="SAM" id="Phobius"/>
    </source>
</evidence>
<proteinExistence type="predicted"/>
<dbReference type="EMBL" id="CAFBLR010000001">
    <property type="protein sequence ID" value="CAB4857121.1"/>
    <property type="molecule type" value="Genomic_DNA"/>
</dbReference>
<name>A0A6J6P495_9ZZZZ</name>
<keyword evidence="1" id="KW-1133">Transmembrane helix</keyword>
<dbReference type="EMBL" id="CAEZXX010000001">
    <property type="protein sequence ID" value="CAB4691423.1"/>
    <property type="molecule type" value="Genomic_DNA"/>
</dbReference>
<dbReference type="Pfam" id="PF01882">
    <property type="entry name" value="DUF58"/>
    <property type="match status" value="1"/>
</dbReference>
<dbReference type="AlphaFoldDB" id="A0A6J6P495"/>
<reference evidence="3" key="1">
    <citation type="submission" date="2020-05" db="EMBL/GenBank/DDBJ databases">
        <authorList>
            <person name="Chiriac C."/>
            <person name="Salcher M."/>
            <person name="Ghai R."/>
            <person name="Kavagutti S V."/>
        </authorList>
    </citation>
    <scope>NUCLEOTIDE SEQUENCE</scope>
</reference>
<dbReference type="PANTHER" id="PTHR34351">
    <property type="entry name" value="SLR1927 PROTEIN-RELATED"/>
    <property type="match status" value="1"/>
</dbReference>
<feature type="domain" description="DUF58" evidence="2">
    <location>
        <begin position="194"/>
        <end position="321"/>
    </location>
</feature>
<evidence type="ECO:0000313" key="5">
    <source>
        <dbReference type="EMBL" id="CAB4857121.1"/>
    </source>
</evidence>
<keyword evidence="1" id="KW-0812">Transmembrane</keyword>
<evidence type="ECO:0000313" key="3">
    <source>
        <dbReference type="EMBL" id="CAB4691423.1"/>
    </source>
</evidence>
<organism evidence="3">
    <name type="scientific">freshwater metagenome</name>
    <dbReference type="NCBI Taxonomy" id="449393"/>
    <lineage>
        <taxon>unclassified sequences</taxon>
        <taxon>metagenomes</taxon>
        <taxon>ecological metagenomes</taxon>
    </lineage>
</organism>
<protein>
    <submittedName>
        <fullName evidence="3">Unannotated protein</fullName>
    </submittedName>
</protein>
<sequence>MITRYGFSLAVCGLLSAALGRVFGVIELYVIAAGLVSLTVLSTLVVLLSRNRLLVVRTVNPSRVFVDESAKVDLRVHNAGWRTSPVLRLTDPVAGTIGATLSVSPLRPRRDAHASYRLPSERRGHVQIGPMNAERRDPFGLAVRRSTIAGTAEVLVYPRWQVLDFPDRWSGPGPLSQLMRQRMMARSSDEFHSLRNYAPGDDLRRVHWKHSARSEDLKIKQTDPTAIQRVAVLLDVDASHYDPASFEEAVSAAASVALSADRAGFRVHASTTAVGAAASEDLEEYLETLALANPGTSRPATQAVADVSRWLEGGMVVVISGRSQPEALAAMRNAAPGADTGILVLCAPGSSAQVGNGTTRGGFLMDGSTPAALLRSWQRLTGIASGSATKPTGAL</sequence>
<keyword evidence="1" id="KW-0472">Membrane</keyword>
<dbReference type="InterPro" id="IPR002881">
    <property type="entry name" value="DUF58"/>
</dbReference>
<feature type="transmembrane region" description="Helical" evidence="1">
    <location>
        <begin position="30"/>
        <end position="48"/>
    </location>
</feature>
<dbReference type="EMBL" id="CAFBQP010000013">
    <property type="protein sequence ID" value="CAB5055894.1"/>
    <property type="molecule type" value="Genomic_DNA"/>
</dbReference>
<dbReference type="PANTHER" id="PTHR34351:SF1">
    <property type="entry name" value="SLR1927 PROTEIN"/>
    <property type="match status" value="1"/>
</dbReference>
<accession>A0A6J6P495</accession>